<evidence type="ECO:0000256" key="1">
    <source>
        <dbReference type="ARBA" id="ARBA00004123"/>
    </source>
</evidence>
<keyword evidence="6" id="KW-0539">Nucleus</keyword>
<keyword evidence="10" id="KW-1185">Reference proteome</keyword>
<keyword evidence="2" id="KW-0805">Transcription regulation</keyword>
<dbReference type="AlphaFoldDB" id="A0A6I9TYY7"/>
<dbReference type="GO" id="GO:0003700">
    <property type="term" value="F:DNA-binding transcription factor activity"/>
    <property type="evidence" value="ECO:0007669"/>
    <property type="project" value="InterPro"/>
</dbReference>
<sequence>MAREGEDQENRETMEIDLSLKLDAKKLVENALVKNDGQSDLQEPGNRAASGRSDQKSFKTEEMCVLQMRMNRMKEENKMLRNAVERTMRDYTDLQMKFAVVRQNSKRKDPNMDFLLTGDRNVEDPNEDPDKSIISNSKRSSPSREEDDDDDVRENDELGLSLRVRSSCSKVEDGERNKEKREDDQVRGFGAVQGHQQLNLPGSMSNMITSPPSKRARVSVRARCEAATMNDGCQWRKYGQKIAKGNPCPRAYYRCTVAPGCPVRKQVQRCLEDMSILITTYEGTHNHPLPVGATAMASTTSSATAASFMFLDPTNNPFYNNGNLSSTLNQSPHPYNNYNNSPLVLNPSSPYMPNLGALNPNYHHQDPTKGIVLDLTNNASSSNSMNPQLGHLSWMPKQGNFFNENTLASQLFPCPNTLVEDLGHKGGDQRNSFSKPLMLPENHVSAIASDPKFRVAVAAAISSLISKDSQTTPTSLPPKDDHGEGSSSGDLRDNPIERLATEYSKI</sequence>
<keyword evidence="4" id="KW-0238">DNA-binding</keyword>
<dbReference type="InterPro" id="IPR003657">
    <property type="entry name" value="WRKY_dom"/>
</dbReference>
<dbReference type="OrthoDB" id="779182at2759"/>
<dbReference type="Proteomes" id="UP000504604">
    <property type="component" value="Linkage group LG10"/>
</dbReference>
<evidence type="ECO:0000256" key="8">
    <source>
        <dbReference type="SAM" id="MobiDB-lite"/>
    </source>
</evidence>
<feature type="compositionally biased region" description="Basic and acidic residues" evidence="8">
    <location>
        <begin position="170"/>
        <end position="186"/>
    </location>
</feature>
<evidence type="ECO:0000256" key="2">
    <source>
        <dbReference type="ARBA" id="ARBA00023015"/>
    </source>
</evidence>
<dbReference type="GeneID" id="105172815"/>
<keyword evidence="3" id="KW-0175">Coiled coil</keyword>
<dbReference type="RefSeq" id="XP_011092693.2">
    <property type="nucleotide sequence ID" value="XM_011094391.2"/>
</dbReference>
<feature type="domain" description="WRKY" evidence="9">
    <location>
        <begin position="224"/>
        <end position="290"/>
    </location>
</feature>
<dbReference type="InterPro" id="IPR044810">
    <property type="entry name" value="WRKY_plant"/>
</dbReference>
<dbReference type="SUPFAM" id="SSF118290">
    <property type="entry name" value="WRKY DNA-binding domain"/>
    <property type="match status" value="1"/>
</dbReference>
<name>A0A6I9TYY7_SESIN</name>
<feature type="region of interest" description="Disordered" evidence="8">
    <location>
        <begin position="467"/>
        <end position="506"/>
    </location>
</feature>
<evidence type="ECO:0000259" key="9">
    <source>
        <dbReference type="PROSITE" id="PS50811"/>
    </source>
</evidence>
<organism evidence="10 11">
    <name type="scientific">Sesamum indicum</name>
    <name type="common">Oriental sesame</name>
    <name type="synonym">Sesamum orientale</name>
    <dbReference type="NCBI Taxonomy" id="4182"/>
    <lineage>
        <taxon>Eukaryota</taxon>
        <taxon>Viridiplantae</taxon>
        <taxon>Streptophyta</taxon>
        <taxon>Embryophyta</taxon>
        <taxon>Tracheophyta</taxon>
        <taxon>Spermatophyta</taxon>
        <taxon>Magnoliopsida</taxon>
        <taxon>eudicotyledons</taxon>
        <taxon>Gunneridae</taxon>
        <taxon>Pentapetalae</taxon>
        <taxon>asterids</taxon>
        <taxon>lamiids</taxon>
        <taxon>Lamiales</taxon>
        <taxon>Pedaliaceae</taxon>
        <taxon>Sesamum</taxon>
    </lineage>
</organism>
<dbReference type="Gene3D" id="2.20.25.80">
    <property type="entry name" value="WRKY domain"/>
    <property type="match status" value="1"/>
</dbReference>
<evidence type="ECO:0000313" key="11">
    <source>
        <dbReference type="RefSeq" id="XP_011092693.2"/>
    </source>
</evidence>
<feature type="region of interest" description="Disordered" evidence="8">
    <location>
        <begin position="109"/>
        <end position="213"/>
    </location>
</feature>
<evidence type="ECO:0000313" key="10">
    <source>
        <dbReference type="Proteomes" id="UP000504604"/>
    </source>
</evidence>
<comment type="subcellular location">
    <subcellularLocation>
        <location evidence="1">Nucleus</location>
    </subcellularLocation>
</comment>
<reference evidence="11" key="1">
    <citation type="submission" date="2025-08" db="UniProtKB">
        <authorList>
            <consortium name="RefSeq"/>
        </authorList>
    </citation>
    <scope>IDENTIFICATION</scope>
</reference>
<proteinExistence type="inferred from homology"/>
<feature type="compositionally biased region" description="Basic and acidic residues" evidence="8">
    <location>
        <begin position="478"/>
        <end position="506"/>
    </location>
</feature>
<protein>
    <submittedName>
        <fullName evidence="11">Probable WRKY transcription factor 9</fullName>
    </submittedName>
</protein>
<evidence type="ECO:0000256" key="6">
    <source>
        <dbReference type="ARBA" id="ARBA00023242"/>
    </source>
</evidence>
<dbReference type="GO" id="GO:0005634">
    <property type="term" value="C:nucleus"/>
    <property type="evidence" value="ECO:0007669"/>
    <property type="project" value="UniProtKB-SubCell"/>
</dbReference>
<dbReference type="PROSITE" id="PS50811">
    <property type="entry name" value="WRKY"/>
    <property type="match status" value="1"/>
</dbReference>
<gene>
    <name evidence="11" type="primary">LOC105172815</name>
</gene>
<accession>A0A6I9TYY7</accession>
<dbReference type="Pfam" id="PF03106">
    <property type="entry name" value="WRKY"/>
    <property type="match status" value="1"/>
</dbReference>
<dbReference type="SMART" id="SM00774">
    <property type="entry name" value="WRKY"/>
    <property type="match status" value="1"/>
</dbReference>
<comment type="similarity">
    <text evidence="7">Belongs to the WRKY group II-b family.</text>
</comment>
<dbReference type="GO" id="GO:0043565">
    <property type="term" value="F:sequence-specific DNA binding"/>
    <property type="evidence" value="ECO:0007669"/>
    <property type="project" value="InterPro"/>
</dbReference>
<dbReference type="InterPro" id="IPR036576">
    <property type="entry name" value="WRKY_dom_sf"/>
</dbReference>
<feature type="compositionally biased region" description="Basic and acidic residues" evidence="8">
    <location>
        <begin position="120"/>
        <end position="131"/>
    </location>
</feature>
<feature type="compositionally biased region" description="Acidic residues" evidence="8">
    <location>
        <begin position="145"/>
        <end position="154"/>
    </location>
</feature>
<dbReference type="FunFam" id="2.20.25.80:FF:000002">
    <property type="entry name" value="probable WRKY transcription factor 31"/>
    <property type="match status" value="1"/>
</dbReference>
<dbReference type="InParanoid" id="A0A6I9TYY7"/>
<feature type="region of interest" description="Disordered" evidence="8">
    <location>
        <begin position="33"/>
        <end position="60"/>
    </location>
</feature>
<evidence type="ECO:0000256" key="5">
    <source>
        <dbReference type="ARBA" id="ARBA00023163"/>
    </source>
</evidence>
<keyword evidence="5" id="KW-0804">Transcription</keyword>
<dbReference type="PANTHER" id="PTHR31429">
    <property type="entry name" value="WRKY TRANSCRIPTION FACTOR 36-RELATED"/>
    <property type="match status" value="1"/>
</dbReference>
<dbReference type="FunCoup" id="A0A6I9TYY7">
    <property type="interactions" value="70"/>
</dbReference>
<dbReference type="KEGG" id="sind:105172815"/>
<evidence type="ECO:0000256" key="4">
    <source>
        <dbReference type="ARBA" id="ARBA00023125"/>
    </source>
</evidence>
<feature type="compositionally biased region" description="Polar residues" evidence="8">
    <location>
        <begin position="194"/>
        <end position="212"/>
    </location>
</feature>
<dbReference type="PANTHER" id="PTHR31429:SF54">
    <property type="entry name" value="WRKY TRANSCRIPTION FACTOR 9-RELATED"/>
    <property type="match status" value="1"/>
</dbReference>
<evidence type="ECO:0000256" key="7">
    <source>
        <dbReference type="ARBA" id="ARBA00061007"/>
    </source>
</evidence>
<evidence type="ECO:0000256" key="3">
    <source>
        <dbReference type="ARBA" id="ARBA00023054"/>
    </source>
</evidence>